<comment type="similarity">
    <text evidence="1 2">Belongs to the small heat shock protein (HSP20) family.</text>
</comment>
<organism evidence="4 5">
    <name type="scientific">Sulfitobacter sediminilitoris</name>
    <dbReference type="NCBI Taxonomy" id="2698830"/>
    <lineage>
        <taxon>Bacteria</taxon>
        <taxon>Pseudomonadati</taxon>
        <taxon>Pseudomonadota</taxon>
        <taxon>Alphaproteobacteria</taxon>
        <taxon>Rhodobacterales</taxon>
        <taxon>Roseobacteraceae</taxon>
        <taxon>Sulfitobacter</taxon>
    </lineage>
</organism>
<evidence type="ECO:0000313" key="4">
    <source>
        <dbReference type="EMBL" id="NEK23785.1"/>
    </source>
</evidence>
<name>A0A6P0CFB4_9RHOB</name>
<protein>
    <submittedName>
        <fullName evidence="4">Hsp20 family protein</fullName>
    </submittedName>
</protein>
<feature type="domain" description="SHSP" evidence="3">
    <location>
        <begin position="42"/>
        <end position="160"/>
    </location>
</feature>
<evidence type="ECO:0000256" key="1">
    <source>
        <dbReference type="PROSITE-ProRule" id="PRU00285"/>
    </source>
</evidence>
<dbReference type="InterPro" id="IPR008978">
    <property type="entry name" value="HSP20-like_chaperone"/>
</dbReference>
<reference evidence="4 5" key="1">
    <citation type="submission" date="2020-01" db="EMBL/GenBank/DDBJ databases">
        <title>Sulfitobacter sediminilitoris sp. nov., isolated from a tidal flat.</title>
        <authorList>
            <person name="Park S."/>
            <person name="Yoon J.-H."/>
        </authorList>
    </citation>
    <scope>NUCLEOTIDE SEQUENCE [LARGE SCALE GENOMIC DNA]</scope>
    <source>
        <strain evidence="4 5">JBTF-M27</strain>
    </source>
</reference>
<comment type="caution">
    <text evidence="4">The sequence shown here is derived from an EMBL/GenBank/DDBJ whole genome shotgun (WGS) entry which is preliminary data.</text>
</comment>
<dbReference type="Pfam" id="PF00011">
    <property type="entry name" value="HSP20"/>
    <property type="match status" value="1"/>
</dbReference>
<evidence type="ECO:0000259" key="3">
    <source>
        <dbReference type="PROSITE" id="PS01031"/>
    </source>
</evidence>
<sequence length="161" mass="18165">MSYQDYLPSNWVKNRQSDEHPLVSLRKEVDSLFDDFGSGFFGGNKEVSVRSNVSETDKEFCVTAELPGMTEEDVDVSVTGDRIIIKGEKKSEKEERSEEKGREFHRIERSSGMFQRVMTLPFAIDADKVEAVVKDGVLTVTIPKPPEVVENTKKIKVAHAK</sequence>
<evidence type="ECO:0000313" key="5">
    <source>
        <dbReference type="Proteomes" id="UP000468591"/>
    </source>
</evidence>
<dbReference type="PANTHER" id="PTHR11527">
    <property type="entry name" value="HEAT-SHOCK PROTEIN 20 FAMILY MEMBER"/>
    <property type="match status" value="1"/>
</dbReference>
<accession>A0A6P0CFB4</accession>
<dbReference type="EMBL" id="JAABNT010000010">
    <property type="protein sequence ID" value="NEK23785.1"/>
    <property type="molecule type" value="Genomic_DNA"/>
</dbReference>
<dbReference type="Proteomes" id="UP000468591">
    <property type="component" value="Unassembled WGS sequence"/>
</dbReference>
<proteinExistence type="inferred from homology"/>
<dbReference type="InterPro" id="IPR031107">
    <property type="entry name" value="Small_HSP"/>
</dbReference>
<dbReference type="PROSITE" id="PS01031">
    <property type="entry name" value="SHSP"/>
    <property type="match status" value="1"/>
</dbReference>
<evidence type="ECO:0000256" key="2">
    <source>
        <dbReference type="RuleBase" id="RU003616"/>
    </source>
</evidence>
<dbReference type="CDD" id="cd06464">
    <property type="entry name" value="ACD_sHsps-like"/>
    <property type="match status" value="1"/>
</dbReference>
<dbReference type="SUPFAM" id="SSF49764">
    <property type="entry name" value="HSP20-like chaperones"/>
    <property type="match status" value="1"/>
</dbReference>
<dbReference type="AlphaFoldDB" id="A0A6P0CFB4"/>
<keyword evidence="5" id="KW-1185">Reference proteome</keyword>
<dbReference type="InterPro" id="IPR002068">
    <property type="entry name" value="A-crystallin/Hsp20_dom"/>
</dbReference>
<gene>
    <name evidence="4" type="ORF">GV827_15415</name>
</gene>
<dbReference type="RefSeq" id="WP_164354711.1">
    <property type="nucleotide sequence ID" value="NZ_JAABNT010000010.1"/>
</dbReference>
<dbReference type="Gene3D" id="2.60.40.790">
    <property type="match status" value="1"/>
</dbReference>